<keyword evidence="2" id="KW-1185">Reference proteome</keyword>
<protein>
    <submittedName>
        <fullName evidence="1">Uncharacterized protein</fullName>
    </submittedName>
</protein>
<dbReference type="EMBL" id="CM056741">
    <property type="protein sequence ID" value="KAJ8683873.1"/>
    <property type="molecule type" value="Genomic_DNA"/>
</dbReference>
<evidence type="ECO:0000313" key="1">
    <source>
        <dbReference type="EMBL" id="KAJ8683873.1"/>
    </source>
</evidence>
<name>A0ACC2PK88_9HYME</name>
<organism evidence="1 2">
    <name type="scientific">Eretmocerus hayati</name>
    <dbReference type="NCBI Taxonomy" id="131215"/>
    <lineage>
        <taxon>Eukaryota</taxon>
        <taxon>Metazoa</taxon>
        <taxon>Ecdysozoa</taxon>
        <taxon>Arthropoda</taxon>
        <taxon>Hexapoda</taxon>
        <taxon>Insecta</taxon>
        <taxon>Pterygota</taxon>
        <taxon>Neoptera</taxon>
        <taxon>Endopterygota</taxon>
        <taxon>Hymenoptera</taxon>
        <taxon>Apocrita</taxon>
        <taxon>Proctotrupomorpha</taxon>
        <taxon>Chalcidoidea</taxon>
        <taxon>Aphelinidae</taxon>
        <taxon>Aphelininae</taxon>
        <taxon>Eretmocerus</taxon>
    </lineage>
</organism>
<dbReference type="Proteomes" id="UP001239111">
    <property type="component" value="Chromosome 1"/>
</dbReference>
<reference evidence="1" key="1">
    <citation type="submission" date="2023-04" db="EMBL/GenBank/DDBJ databases">
        <title>A chromosome-level genome assembly of the parasitoid wasp Eretmocerus hayati.</title>
        <authorList>
            <person name="Zhong Y."/>
            <person name="Liu S."/>
            <person name="Liu Y."/>
        </authorList>
    </citation>
    <scope>NUCLEOTIDE SEQUENCE</scope>
    <source>
        <strain evidence="1">ZJU_SS_LIU_2023</strain>
    </source>
</reference>
<comment type="caution">
    <text evidence="1">The sequence shown here is derived from an EMBL/GenBank/DDBJ whole genome shotgun (WGS) entry which is preliminary data.</text>
</comment>
<gene>
    <name evidence="1" type="ORF">QAD02_019665</name>
</gene>
<evidence type="ECO:0000313" key="2">
    <source>
        <dbReference type="Proteomes" id="UP001239111"/>
    </source>
</evidence>
<accession>A0ACC2PK88</accession>
<proteinExistence type="predicted"/>
<sequence length="408" mass="45726">MQPFPSSQTMASETPTSLPHDRVSSPTPSRNLTFSIAKIMEPDKRLSESSAPSIPNNAVPSSAVTIFEQSQSYSDHLKSAFRKYDSTIRHHQHLLQYYPFLHQYHSNPLLRVFSNPSSASLVPTPAQSKLSPPATLPETLKRSLPSNTPTELTVKPVKRHKRSLSPINESSAVVTPTSSTNINNGPQKQKSFVCKECGKVFNAHYNLTRHMPVHTGARPFICKICGKGFRQASTLCRHKIIHTKEKPHKCATCGKAFNRSSTLNTHTRIHANYKPFVCEFCGKGFHQKGNYKNHKLTHSGEKAFKCNICNKAFHQVYNLTFHMHTHNDKKPFACSICGKGFCRNFDLKKHMRKLHAPVSLDDLGVTNHQAHGQQSAYSPVHHDPSAHPYLSHFVMPPPVSNSYLGKIL</sequence>